<dbReference type="EMBL" id="CP034205">
    <property type="protein sequence ID" value="QBZ57421.1"/>
    <property type="molecule type" value="Genomic_DNA"/>
</dbReference>
<protein>
    <submittedName>
        <fullName evidence="1">Uncharacterized protein</fullName>
    </submittedName>
</protein>
<reference evidence="1 2" key="1">
    <citation type="journal article" date="2019" name="Mol. Biol. Evol.">
        <title>Blast fungal genomes show frequent chromosomal changes, gene gains and losses, and effector gene turnover.</title>
        <authorList>
            <person name="Gomez Luciano L.B."/>
            <person name="Jason Tsai I."/>
            <person name="Chuma I."/>
            <person name="Tosa Y."/>
            <person name="Chen Y.H."/>
            <person name="Li J.Y."/>
            <person name="Li M.Y."/>
            <person name="Jade Lu M.Y."/>
            <person name="Nakayashiki H."/>
            <person name="Li W.H."/>
        </authorList>
    </citation>
    <scope>NUCLEOTIDE SEQUENCE [LARGE SCALE GENOMIC DNA]</scope>
    <source>
        <strain evidence="1">MZ5-1-6</strain>
    </source>
</reference>
<sequence>MFALGRYLRCLHTSRLHGMKCQEREVAPQGSSQAPQCGAKEAVVTLLCAIVWSCVLGLCGSGKE</sequence>
<name>A0A4P7N849_PYROR</name>
<dbReference type="AlphaFoldDB" id="A0A4P7N849"/>
<gene>
    <name evidence="1" type="ORF">PoMZ_02345</name>
</gene>
<organism evidence="1 2">
    <name type="scientific">Pyricularia oryzae</name>
    <name type="common">Rice blast fungus</name>
    <name type="synonym">Magnaporthe oryzae</name>
    <dbReference type="NCBI Taxonomy" id="318829"/>
    <lineage>
        <taxon>Eukaryota</taxon>
        <taxon>Fungi</taxon>
        <taxon>Dikarya</taxon>
        <taxon>Ascomycota</taxon>
        <taxon>Pezizomycotina</taxon>
        <taxon>Sordariomycetes</taxon>
        <taxon>Sordariomycetidae</taxon>
        <taxon>Magnaporthales</taxon>
        <taxon>Pyriculariaceae</taxon>
        <taxon>Pyricularia</taxon>
    </lineage>
</organism>
<accession>A0A4P7N849</accession>
<evidence type="ECO:0000313" key="1">
    <source>
        <dbReference type="EMBL" id="QBZ57421.1"/>
    </source>
</evidence>
<evidence type="ECO:0000313" key="2">
    <source>
        <dbReference type="Proteomes" id="UP000294847"/>
    </source>
</evidence>
<dbReference type="Proteomes" id="UP000294847">
    <property type="component" value="Chromosome 2"/>
</dbReference>
<proteinExistence type="predicted"/>